<reference evidence="1" key="2">
    <citation type="submission" date="2020-11" db="EMBL/GenBank/DDBJ databases">
        <title>Whole genome sequencing of Colletotrichum sp.</title>
        <authorList>
            <person name="Li H."/>
        </authorList>
    </citation>
    <scope>NUCLEOTIDE SEQUENCE</scope>
    <source>
        <strain evidence="1">CkLH20</strain>
    </source>
</reference>
<dbReference type="AlphaFoldDB" id="A0A9P6IAW8"/>
<gene>
    <name evidence="1" type="ORF">CkaCkLH20_02997</name>
</gene>
<sequence length="190" mass="21931">MSLLGARKALSNTFTKQTPLSSIPYTTRPAMATLYRGTPPPRLAVQVSRYSSRQRVSNWPRPRFHRKVEAEYCINPEQVRNISEMLKRIVKTAKENTQLAREILRLSKDNLRSLHELQTSLDEKPLGESRPALQKQTEANRKAGHIDFRRCCSVTIGFLLGFVLVQKLLGLHHLKQKEQEKKDEPWENNC</sequence>
<accession>A0A9P6IAW8</accession>
<protein>
    <submittedName>
        <fullName evidence="1">Uncharacterized protein</fullName>
    </submittedName>
</protein>
<organism evidence="1 2">
    <name type="scientific">Colletotrichum karsti</name>
    <dbReference type="NCBI Taxonomy" id="1095194"/>
    <lineage>
        <taxon>Eukaryota</taxon>
        <taxon>Fungi</taxon>
        <taxon>Dikarya</taxon>
        <taxon>Ascomycota</taxon>
        <taxon>Pezizomycotina</taxon>
        <taxon>Sordariomycetes</taxon>
        <taxon>Hypocreomycetidae</taxon>
        <taxon>Glomerellales</taxon>
        <taxon>Glomerellaceae</taxon>
        <taxon>Colletotrichum</taxon>
        <taxon>Colletotrichum boninense species complex</taxon>
    </lineage>
</organism>
<name>A0A9P6IAW8_9PEZI</name>
<proteinExistence type="predicted"/>
<dbReference type="RefSeq" id="XP_038748915.1">
    <property type="nucleotide sequence ID" value="XM_038885716.1"/>
</dbReference>
<dbReference type="EMBL" id="JAATWM020000007">
    <property type="protein sequence ID" value="KAF9879454.1"/>
    <property type="molecule type" value="Genomic_DNA"/>
</dbReference>
<dbReference type="Proteomes" id="UP000781932">
    <property type="component" value="Unassembled WGS sequence"/>
</dbReference>
<comment type="caution">
    <text evidence="1">The sequence shown here is derived from an EMBL/GenBank/DDBJ whole genome shotgun (WGS) entry which is preliminary data.</text>
</comment>
<evidence type="ECO:0000313" key="2">
    <source>
        <dbReference type="Proteomes" id="UP000781932"/>
    </source>
</evidence>
<keyword evidence="2" id="KW-1185">Reference proteome</keyword>
<evidence type="ECO:0000313" key="1">
    <source>
        <dbReference type="EMBL" id="KAF9879454.1"/>
    </source>
</evidence>
<dbReference type="GeneID" id="62158790"/>
<reference evidence="1" key="1">
    <citation type="submission" date="2020-03" db="EMBL/GenBank/DDBJ databases">
        <authorList>
            <person name="He L."/>
        </authorList>
    </citation>
    <scope>NUCLEOTIDE SEQUENCE</scope>
    <source>
        <strain evidence="1">CkLH20</strain>
    </source>
</reference>